<dbReference type="OrthoDB" id="2443838at2759"/>
<dbReference type="Proteomes" id="UP000789572">
    <property type="component" value="Unassembled WGS sequence"/>
</dbReference>
<organism evidence="2 3">
    <name type="scientific">Paraglomus occultum</name>
    <dbReference type="NCBI Taxonomy" id="144539"/>
    <lineage>
        <taxon>Eukaryota</taxon>
        <taxon>Fungi</taxon>
        <taxon>Fungi incertae sedis</taxon>
        <taxon>Mucoromycota</taxon>
        <taxon>Glomeromycotina</taxon>
        <taxon>Glomeromycetes</taxon>
        <taxon>Paraglomerales</taxon>
        <taxon>Paraglomeraceae</taxon>
        <taxon>Paraglomus</taxon>
    </lineage>
</organism>
<reference evidence="2" key="1">
    <citation type="submission" date="2021-06" db="EMBL/GenBank/DDBJ databases">
        <authorList>
            <person name="Kallberg Y."/>
            <person name="Tangrot J."/>
            <person name="Rosling A."/>
        </authorList>
    </citation>
    <scope>NUCLEOTIDE SEQUENCE</scope>
    <source>
        <strain evidence="2">IA702</strain>
    </source>
</reference>
<proteinExistence type="predicted"/>
<sequence>MSVKSCLDSIKLHFENTPVEEWSYMTFLESQKPIIVSEVCSLVNQKSLWRKRYLTYLRSVLATKEQDDISKRRAAFLIKEKRPPEEKTFWNNVAIEKGLLITNDDTSFQDENDDNEDNTLSDAGSDDDYETITESGSLDEPLMGFCGFQEEVVKQISIMKNLDFISDHEGSMVRDVLKIPKALNDLLRTE</sequence>
<feature type="region of interest" description="Disordered" evidence="1">
    <location>
        <begin position="105"/>
        <end position="135"/>
    </location>
</feature>
<gene>
    <name evidence="2" type="ORF">POCULU_LOCUS8400</name>
</gene>
<feature type="compositionally biased region" description="Acidic residues" evidence="1">
    <location>
        <begin position="107"/>
        <end position="131"/>
    </location>
</feature>
<evidence type="ECO:0000313" key="2">
    <source>
        <dbReference type="EMBL" id="CAG8620633.1"/>
    </source>
</evidence>
<protein>
    <submittedName>
        <fullName evidence="2">4907_t:CDS:1</fullName>
    </submittedName>
</protein>
<evidence type="ECO:0000313" key="3">
    <source>
        <dbReference type="Proteomes" id="UP000789572"/>
    </source>
</evidence>
<evidence type="ECO:0000256" key="1">
    <source>
        <dbReference type="SAM" id="MobiDB-lite"/>
    </source>
</evidence>
<dbReference type="AlphaFoldDB" id="A0A9N9CZC1"/>
<keyword evidence="3" id="KW-1185">Reference proteome</keyword>
<comment type="caution">
    <text evidence="2">The sequence shown here is derived from an EMBL/GenBank/DDBJ whole genome shotgun (WGS) entry which is preliminary data.</text>
</comment>
<name>A0A9N9CZC1_9GLOM</name>
<dbReference type="EMBL" id="CAJVPJ010002413">
    <property type="protein sequence ID" value="CAG8620633.1"/>
    <property type="molecule type" value="Genomic_DNA"/>
</dbReference>
<accession>A0A9N9CZC1</accession>